<accession>I0YNF3</accession>
<gene>
    <name evidence="1" type="ORF">COCSUDRAFT_34129</name>
</gene>
<proteinExistence type="predicted"/>
<dbReference type="GeneID" id="17038014"/>
<protein>
    <submittedName>
        <fullName evidence="1">Uncharacterized protein</fullName>
    </submittedName>
</protein>
<reference evidence="1 2" key="1">
    <citation type="journal article" date="2012" name="Genome Biol.">
        <title>The genome of the polar eukaryotic microalga coccomyxa subellipsoidea reveals traits of cold adaptation.</title>
        <authorList>
            <person name="Blanc G."/>
            <person name="Agarkova I."/>
            <person name="Grimwood J."/>
            <person name="Kuo A."/>
            <person name="Brueggeman A."/>
            <person name="Dunigan D."/>
            <person name="Gurnon J."/>
            <person name="Ladunga I."/>
            <person name="Lindquist E."/>
            <person name="Lucas S."/>
            <person name="Pangilinan J."/>
            <person name="Proschold T."/>
            <person name="Salamov A."/>
            <person name="Schmutz J."/>
            <person name="Weeks D."/>
            <person name="Yamada T."/>
            <person name="Claverie J.M."/>
            <person name="Grigoriev I."/>
            <person name="Van Etten J."/>
            <person name="Lomsadze A."/>
            <person name="Borodovsky M."/>
        </authorList>
    </citation>
    <scope>NUCLEOTIDE SEQUENCE [LARGE SCALE GENOMIC DNA]</scope>
    <source>
        <strain evidence="1 2">C-169</strain>
    </source>
</reference>
<dbReference type="AlphaFoldDB" id="I0YNF3"/>
<dbReference type="EMBL" id="AGSI01000017">
    <property type="protein sequence ID" value="EIE19922.1"/>
    <property type="molecule type" value="Genomic_DNA"/>
</dbReference>
<dbReference type="KEGG" id="csl:COCSUDRAFT_34129"/>
<keyword evidence="2" id="KW-1185">Reference proteome</keyword>
<name>I0YNF3_COCSC</name>
<comment type="caution">
    <text evidence="1">The sequence shown here is derived from an EMBL/GenBank/DDBJ whole genome shotgun (WGS) entry which is preliminary data.</text>
</comment>
<sequence>MHLLLMWRRLALMWQPERLLRHPVTDCRVHGQKLRQREGSSRELLESFLQRLS</sequence>
<evidence type="ECO:0000313" key="2">
    <source>
        <dbReference type="Proteomes" id="UP000007264"/>
    </source>
</evidence>
<dbReference type="Proteomes" id="UP000007264">
    <property type="component" value="Unassembled WGS sequence"/>
</dbReference>
<evidence type="ECO:0000313" key="1">
    <source>
        <dbReference type="EMBL" id="EIE19922.1"/>
    </source>
</evidence>
<organism evidence="1 2">
    <name type="scientific">Coccomyxa subellipsoidea (strain C-169)</name>
    <name type="common">Green microalga</name>
    <dbReference type="NCBI Taxonomy" id="574566"/>
    <lineage>
        <taxon>Eukaryota</taxon>
        <taxon>Viridiplantae</taxon>
        <taxon>Chlorophyta</taxon>
        <taxon>core chlorophytes</taxon>
        <taxon>Trebouxiophyceae</taxon>
        <taxon>Trebouxiophyceae incertae sedis</taxon>
        <taxon>Coccomyxaceae</taxon>
        <taxon>Coccomyxa</taxon>
        <taxon>Coccomyxa subellipsoidea</taxon>
    </lineage>
</organism>
<dbReference type="RefSeq" id="XP_005644466.1">
    <property type="nucleotide sequence ID" value="XM_005644409.1"/>
</dbReference>